<gene>
    <name evidence="1" type="ORF">VFPBJ_07705</name>
</gene>
<dbReference type="AlphaFoldDB" id="A0A179GIQ9"/>
<evidence type="ECO:0000313" key="2">
    <source>
        <dbReference type="Proteomes" id="UP000078240"/>
    </source>
</evidence>
<proteinExistence type="predicted"/>
<protein>
    <submittedName>
        <fullName evidence="1">Uncharacterized protein</fullName>
    </submittedName>
</protein>
<dbReference type="Proteomes" id="UP000078240">
    <property type="component" value="Unassembled WGS sequence"/>
</dbReference>
<comment type="caution">
    <text evidence="1">The sequence shown here is derived from an EMBL/GenBank/DDBJ whole genome shotgun (WGS) entry which is preliminary data.</text>
</comment>
<name>A0A179GIQ9_PURLI</name>
<accession>A0A179GIQ9</accession>
<evidence type="ECO:0000313" key="1">
    <source>
        <dbReference type="EMBL" id="OAQ77233.1"/>
    </source>
</evidence>
<reference evidence="1 2" key="1">
    <citation type="submission" date="2016-01" db="EMBL/GenBank/DDBJ databases">
        <title>Biosynthesis of antibiotic leucinostatins and their inhibition on Phytophthora in bio-control Purpureocillium lilacinum.</title>
        <authorList>
            <person name="Wang G."/>
            <person name="Liu Z."/>
            <person name="Lin R."/>
            <person name="Li E."/>
            <person name="Mao Z."/>
            <person name="Ling J."/>
            <person name="Yin W."/>
            <person name="Xie B."/>
        </authorList>
    </citation>
    <scope>NUCLEOTIDE SEQUENCE [LARGE SCALE GENOMIC DNA]</scope>
    <source>
        <strain evidence="1">PLBJ-1</strain>
    </source>
</reference>
<dbReference type="EMBL" id="LSBH01000006">
    <property type="protein sequence ID" value="OAQ77233.1"/>
    <property type="molecule type" value="Genomic_DNA"/>
</dbReference>
<organism evidence="1 2">
    <name type="scientific">Purpureocillium lilacinum</name>
    <name type="common">Paecilomyces lilacinus</name>
    <dbReference type="NCBI Taxonomy" id="33203"/>
    <lineage>
        <taxon>Eukaryota</taxon>
        <taxon>Fungi</taxon>
        <taxon>Dikarya</taxon>
        <taxon>Ascomycota</taxon>
        <taxon>Pezizomycotina</taxon>
        <taxon>Sordariomycetes</taxon>
        <taxon>Hypocreomycetidae</taxon>
        <taxon>Hypocreales</taxon>
        <taxon>Ophiocordycipitaceae</taxon>
        <taxon>Purpureocillium</taxon>
    </lineage>
</organism>
<sequence>MIIPDSSIAVSDSSRAPRNLARGLAAGPGICAGASMRMVLATTPEAASSLICTPSMQDRRVRIRPRILGCGLLTHRPNHSGLWGQSLSNRHCRPPEPSSCSRFLGRE</sequence>